<gene>
    <name evidence="9" type="primary">LOC101489889</name>
</gene>
<feature type="region of interest" description="Disordered" evidence="6">
    <location>
        <begin position="231"/>
        <end position="250"/>
    </location>
</feature>
<evidence type="ECO:0000256" key="6">
    <source>
        <dbReference type="SAM" id="MobiDB-lite"/>
    </source>
</evidence>
<dbReference type="OrthoDB" id="687495at2759"/>
<dbReference type="CDD" id="cd11454">
    <property type="entry name" value="bHLH_AtIND_like"/>
    <property type="match status" value="1"/>
</dbReference>
<dbReference type="GO" id="GO:0048766">
    <property type="term" value="P:root hair initiation"/>
    <property type="evidence" value="ECO:0007669"/>
    <property type="project" value="UniProtKB-ARBA"/>
</dbReference>
<dbReference type="Proteomes" id="UP000087171">
    <property type="component" value="Chromosome Ca2"/>
</dbReference>
<organism evidence="8 9">
    <name type="scientific">Cicer arietinum</name>
    <name type="common">Chickpea</name>
    <name type="synonym">Garbanzo</name>
    <dbReference type="NCBI Taxonomy" id="3827"/>
    <lineage>
        <taxon>Eukaryota</taxon>
        <taxon>Viridiplantae</taxon>
        <taxon>Streptophyta</taxon>
        <taxon>Embryophyta</taxon>
        <taxon>Tracheophyta</taxon>
        <taxon>Spermatophyta</taxon>
        <taxon>Magnoliopsida</taxon>
        <taxon>eudicotyledons</taxon>
        <taxon>Gunneridae</taxon>
        <taxon>Pentapetalae</taxon>
        <taxon>rosids</taxon>
        <taxon>fabids</taxon>
        <taxon>Fabales</taxon>
        <taxon>Fabaceae</taxon>
        <taxon>Papilionoideae</taxon>
        <taxon>50 kb inversion clade</taxon>
        <taxon>NPAAA clade</taxon>
        <taxon>Hologalegina</taxon>
        <taxon>IRL clade</taxon>
        <taxon>Cicereae</taxon>
        <taxon>Cicer</taxon>
    </lineage>
</organism>
<dbReference type="KEGG" id="cam:101489889"/>
<dbReference type="SUPFAM" id="SSF47459">
    <property type="entry name" value="HLH, helix-loop-helix DNA-binding domain"/>
    <property type="match status" value="1"/>
</dbReference>
<keyword evidence="3" id="KW-0238">DNA-binding</keyword>
<dbReference type="PaxDb" id="3827-XP_004490858.1"/>
<protein>
    <submittedName>
        <fullName evidence="9">Transcription factor bHLH83</fullName>
    </submittedName>
</protein>
<dbReference type="GO" id="GO:0046983">
    <property type="term" value="F:protein dimerization activity"/>
    <property type="evidence" value="ECO:0007669"/>
    <property type="project" value="InterPro"/>
</dbReference>
<reference evidence="8" key="1">
    <citation type="journal article" date="2013" name="Nat. Biotechnol.">
        <title>Draft genome sequence of chickpea (Cicer arietinum) provides a resource for trait improvement.</title>
        <authorList>
            <person name="Varshney R.K."/>
            <person name="Song C."/>
            <person name="Saxena R.K."/>
            <person name="Azam S."/>
            <person name="Yu S."/>
            <person name="Sharpe A.G."/>
            <person name="Cannon S."/>
            <person name="Baek J."/>
            <person name="Rosen B.D."/>
            <person name="Tar'an B."/>
            <person name="Millan T."/>
            <person name="Zhang X."/>
            <person name="Ramsay L.D."/>
            <person name="Iwata A."/>
            <person name="Wang Y."/>
            <person name="Nelson W."/>
            <person name="Farmer A.D."/>
            <person name="Gaur P.M."/>
            <person name="Soderlund C."/>
            <person name="Penmetsa R.V."/>
            <person name="Xu C."/>
            <person name="Bharti A.K."/>
            <person name="He W."/>
            <person name="Winter P."/>
            <person name="Zhao S."/>
            <person name="Hane J.K."/>
            <person name="Carrasquilla-Garcia N."/>
            <person name="Condie J.A."/>
            <person name="Upadhyaya H.D."/>
            <person name="Luo M.C."/>
            <person name="Thudi M."/>
            <person name="Gowda C.L."/>
            <person name="Singh N.P."/>
            <person name="Lichtenzveig J."/>
            <person name="Gali K.K."/>
            <person name="Rubio J."/>
            <person name="Nadarajan N."/>
            <person name="Dolezel J."/>
            <person name="Bansal K.C."/>
            <person name="Xu X."/>
            <person name="Edwards D."/>
            <person name="Zhang G."/>
            <person name="Kahl G."/>
            <person name="Gil J."/>
            <person name="Singh K.B."/>
            <person name="Datta S.K."/>
            <person name="Jackson S.A."/>
            <person name="Wang J."/>
            <person name="Cook D.R."/>
        </authorList>
    </citation>
    <scope>NUCLEOTIDE SEQUENCE [LARGE SCALE GENOMIC DNA]</scope>
    <source>
        <strain evidence="8">cv. CDC Frontier</strain>
    </source>
</reference>
<feature type="domain" description="BHLH" evidence="7">
    <location>
        <begin position="239"/>
        <end position="288"/>
    </location>
</feature>
<dbReference type="InterPro" id="IPR036638">
    <property type="entry name" value="HLH_DNA-bd_sf"/>
</dbReference>
<accession>A0A1S3DYF6</accession>
<dbReference type="PANTHER" id="PTHR45914">
    <property type="entry name" value="TRANSCRIPTION FACTOR HEC3-RELATED"/>
    <property type="match status" value="1"/>
</dbReference>
<sequence length="326" mass="35983">MALANKNILHASSLSTKFQTFIFDEETNTMEINSLMSHGVNDYQKSMVEDEDGSQSTNGLSNDSASASATTHSPTLCGSSTKGYVYNNTSYQLDEEESLINFKGNEYYSNLVMQGSESLLSFQQSWMVSNDNNLQEWNHVSPKSTTNLCMVEGLSNLETSSGCYGSIFKEKQSGESSCGWLYSEPNVPCDDHSLINESATHESISVFKKRSSMGENMQPANAKKPCTIASKTEKHKSNPSKDPQSVAAKNRRERISERLKILQELVPNGSKVDLVTMLEKAISYVKFLQLQVKVLAADELWPIQCGKAPDIGQVKQAIDAILSSQQ</sequence>
<evidence type="ECO:0000313" key="8">
    <source>
        <dbReference type="Proteomes" id="UP000087171"/>
    </source>
</evidence>
<dbReference type="eggNOG" id="ENOG502QT4N">
    <property type="taxonomic scope" value="Eukaryota"/>
</dbReference>
<dbReference type="STRING" id="3827.A0A1S3DYF6"/>
<dbReference type="RefSeq" id="XP_012568527.1">
    <property type="nucleotide sequence ID" value="XM_012713073.2"/>
</dbReference>
<dbReference type="Gene3D" id="4.10.280.10">
    <property type="entry name" value="Helix-loop-helix DNA-binding domain"/>
    <property type="match status" value="1"/>
</dbReference>
<dbReference type="FunFam" id="4.10.280.10:FF:000046">
    <property type="entry name" value="Transcription factor bHLH83"/>
    <property type="match status" value="1"/>
</dbReference>
<feature type="region of interest" description="Disordered" evidence="6">
    <location>
        <begin position="48"/>
        <end position="74"/>
    </location>
</feature>
<evidence type="ECO:0000256" key="5">
    <source>
        <dbReference type="ARBA" id="ARBA00023242"/>
    </source>
</evidence>
<evidence type="ECO:0000256" key="2">
    <source>
        <dbReference type="ARBA" id="ARBA00023015"/>
    </source>
</evidence>
<keyword evidence="5" id="KW-0539">Nucleus</keyword>
<keyword evidence="8" id="KW-1185">Reference proteome</keyword>
<evidence type="ECO:0000256" key="1">
    <source>
        <dbReference type="ARBA" id="ARBA00004123"/>
    </source>
</evidence>
<dbReference type="PROSITE" id="PS50888">
    <property type="entry name" value="BHLH"/>
    <property type="match status" value="1"/>
</dbReference>
<reference evidence="9" key="2">
    <citation type="submission" date="2025-08" db="UniProtKB">
        <authorList>
            <consortium name="RefSeq"/>
        </authorList>
    </citation>
    <scope>IDENTIFICATION</scope>
    <source>
        <tissue evidence="9">Etiolated seedlings</tissue>
    </source>
</reference>
<dbReference type="GO" id="GO:0003700">
    <property type="term" value="F:DNA-binding transcription factor activity"/>
    <property type="evidence" value="ECO:0007669"/>
    <property type="project" value="InterPro"/>
</dbReference>
<dbReference type="Pfam" id="PF00010">
    <property type="entry name" value="HLH"/>
    <property type="match status" value="1"/>
</dbReference>
<evidence type="ECO:0000256" key="3">
    <source>
        <dbReference type="ARBA" id="ARBA00023125"/>
    </source>
</evidence>
<dbReference type="SMART" id="SM00353">
    <property type="entry name" value="HLH"/>
    <property type="match status" value="1"/>
</dbReference>
<comment type="subcellular location">
    <subcellularLocation>
        <location evidence="1">Nucleus</location>
    </subcellularLocation>
</comment>
<evidence type="ECO:0000256" key="4">
    <source>
        <dbReference type="ARBA" id="ARBA00023163"/>
    </source>
</evidence>
<keyword evidence="4" id="KW-0804">Transcription</keyword>
<evidence type="ECO:0000259" key="7">
    <source>
        <dbReference type="PROSITE" id="PS50888"/>
    </source>
</evidence>
<dbReference type="InterPro" id="IPR045843">
    <property type="entry name" value="IND-like"/>
</dbReference>
<dbReference type="GO" id="GO:0005634">
    <property type="term" value="C:nucleus"/>
    <property type="evidence" value="ECO:0007669"/>
    <property type="project" value="UniProtKB-SubCell"/>
</dbReference>
<dbReference type="PANTHER" id="PTHR45914:SF59">
    <property type="entry name" value="TRANSCRIPTION FACTOR BHLH83-LIKE"/>
    <property type="match status" value="1"/>
</dbReference>
<dbReference type="GeneID" id="101489889"/>
<feature type="compositionally biased region" description="Polar residues" evidence="6">
    <location>
        <begin position="54"/>
        <end position="63"/>
    </location>
</feature>
<dbReference type="InterPro" id="IPR011598">
    <property type="entry name" value="bHLH_dom"/>
</dbReference>
<dbReference type="GO" id="GO:0003677">
    <property type="term" value="F:DNA binding"/>
    <property type="evidence" value="ECO:0007669"/>
    <property type="project" value="UniProtKB-KW"/>
</dbReference>
<keyword evidence="2" id="KW-0805">Transcription regulation</keyword>
<evidence type="ECO:0000313" key="9">
    <source>
        <dbReference type="RefSeq" id="XP_012568527.1"/>
    </source>
</evidence>
<proteinExistence type="predicted"/>
<dbReference type="AlphaFoldDB" id="A0A1S3DYF6"/>
<name>A0A1S3DYF6_CICAR</name>